<accession>A0ABV2R4U7</accession>
<name>A0ABV2R4U7_9HYPH</name>
<sequence>MLPGFMGNMIAASQGPLFQTNFSEYATGSPPIDWSEKWDASAYSASVVAVTGSLSGKALRITKNGVAGTQPGYGWDRIPASADVEVLMRVRAIATWSAVAELVSVISRASGVPASKNAYRGVLSMQTSGSRWSGALVRYVSGAGTIIGAQTFLPTPNYTVNTWVYIRYRSVGNNIQVRIWPSGTAEPTTWLHSVTDTNIAGPGFVAIGTAFSTTPNSEIDYFAVDVTGRPIPIPL</sequence>
<gene>
    <name evidence="1" type="ORF">ABIE08_004101</name>
</gene>
<organism evidence="1 2">
    <name type="scientific">Kaistia defluvii</name>
    <dbReference type="NCBI Taxonomy" id="410841"/>
    <lineage>
        <taxon>Bacteria</taxon>
        <taxon>Pseudomonadati</taxon>
        <taxon>Pseudomonadota</taxon>
        <taxon>Alphaproteobacteria</taxon>
        <taxon>Hyphomicrobiales</taxon>
        <taxon>Kaistiaceae</taxon>
        <taxon>Kaistia</taxon>
    </lineage>
</organism>
<dbReference type="Proteomes" id="UP001549321">
    <property type="component" value="Unassembled WGS sequence"/>
</dbReference>
<evidence type="ECO:0008006" key="3">
    <source>
        <dbReference type="Google" id="ProtNLM"/>
    </source>
</evidence>
<dbReference type="RefSeq" id="WP_354553686.1">
    <property type="nucleotide sequence ID" value="NZ_JBEPSM010000004.1"/>
</dbReference>
<protein>
    <recommendedName>
        <fullName evidence="3">Minor tail protein</fullName>
    </recommendedName>
</protein>
<dbReference type="EMBL" id="JBEPSM010000004">
    <property type="protein sequence ID" value="MET4636143.1"/>
    <property type="molecule type" value="Genomic_DNA"/>
</dbReference>
<evidence type="ECO:0000313" key="2">
    <source>
        <dbReference type="Proteomes" id="UP001549321"/>
    </source>
</evidence>
<evidence type="ECO:0000313" key="1">
    <source>
        <dbReference type="EMBL" id="MET4636143.1"/>
    </source>
</evidence>
<reference evidence="1 2" key="1">
    <citation type="submission" date="2024-06" db="EMBL/GenBank/DDBJ databases">
        <title>Sorghum-associated microbial communities from plants grown in Nebraska, USA.</title>
        <authorList>
            <person name="Schachtman D."/>
        </authorList>
    </citation>
    <scope>NUCLEOTIDE SEQUENCE [LARGE SCALE GENOMIC DNA]</scope>
    <source>
        <strain evidence="1 2">3207</strain>
    </source>
</reference>
<comment type="caution">
    <text evidence="1">The sequence shown here is derived from an EMBL/GenBank/DDBJ whole genome shotgun (WGS) entry which is preliminary data.</text>
</comment>
<proteinExistence type="predicted"/>
<keyword evidence="2" id="KW-1185">Reference proteome</keyword>